<dbReference type="GO" id="GO:0046872">
    <property type="term" value="F:metal ion binding"/>
    <property type="evidence" value="ECO:0007669"/>
    <property type="project" value="UniProtKB-KW"/>
</dbReference>
<feature type="transmembrane region" description="Helical" evidence="13">
    <location>
        <begin position="279"/>
        <end position="296"/>
    </location>
</feature>
<dbReference type="InterPro" id="IPR050369">
    <property type="entry name" value="RBOH/FRE"/>
</dbReference>
<organism evidence="15 16">
    <name type="scientific">Aquilegia coerulea</name>
    <name type="common">Rocky mountain columbine</name>
    <dbReference type="NCBI Taxonomy" id="218851"/>
    <lineage>
        <taxon>Eukaryota</taxon>
        <taxon>Viridiplantae</taxon>
        <taxon>Streptophyta</taxon>
        <taxon>Embryophyta</taxon>
        <taxon>Tracheophyta</taxon>
        <taxon>Spermatophyta</taxon>
        <taxon>Magnoliopsida</taxon>
        <taxon>Ranunculales</taxon>
        <taxon>Ranunculaceae</taxon>
        <taxon>Thalictroideae</taxon>
        <taxon>Aquilegia</taxon>
    </lineage>
</organism>
<comment type="similarity">
    <text evidence="2">Belongs to the ferric reductase (FRE) family.</text>
</comment>
<dbReference type="AlphaFoldDB" id="A0A2G5E0E6"/>
<feature type="transmembrane region" description="Helical" evidence="13">
    <location>
        <begin position="544"/>
        <end position="566"/>
    </location>
</feature>
<dbReference type="OrthoDB" id="167398at2759"/>
<evidence type="ECO:0000259" key="14">
    <source>
        <dbReference type="PROSITE" id="PS51384"/>
    </source>
</evidence>
<dbReference type="CDD" id="cd06186">
    <property type="entry name" value="NOX_Duox_like_FAD_NADP"/>
    <property type="match status" value="1"/>
</dbReference>
<feature type="transmembrane region" description="Helical" evidence="13">
    <location>
        <begin position="170"/>
        <end position="190"/>
    </location>
</feature>
<feature type="domain" description="FAD-binding FR-type" evidence="14">
    <location>
        <begin position="323"/>
        <end position="427"/>
    </location>
</feature>
<dbReference type="FunCoup" id="A0A2G5E0E6">
    <property type="interactions" value="52"/>
</dbReference>
<feature type="transmembrane region" description="Helical" evidence="13">
    <location>
        <begin position="109"/>
        <end position="132"/>
    </location>
</feature>
<dbReference type="Pfam" id="PF01794">
    <property type="entry name" value="Ferric_reduct"/>
    <property type="match status" value="1"/>
</dbReference>
<dbReference type="EMBL" id="KZ305030">
    <property type="protein sequence ID" value="PIA49253.1"/>
    <property type="molecule type" value="Genomic_DNA"/>
</dbReference>
<dbReference type="GO" id="GO:0006811">
    <property type="term" value="P:monoatomic ion transport"/>
    <property type="evidence" value="ECO:0007669"/>
    <property type="project" value="UniProtKB-KW"/>
</dbReference>
<dbReference type="EC" id="1.16.1.7" evidence="12"/>
<keyword evidence="7" id="KW-0560">Oxidoreductase</keyword>
<dbReference type="InterPro" id="IPR013130">
    <property type="entry name" value="Fe3_Rdtase_TM_dom"/>
</dbReference>
<dbReference type="PANTHER" id="PTHR11972">
    <property type="entry name" value="NADPH OXIDASE"/>
    <property type="match status" value="1"/>
</dbReference>
<dbReference type="FunFam" id="3.40.50.80:FF:000039">
    <property type="entry name" value="Ferric reduction oxidase 3"/>
    <property type="match status" value="1"/>
</dbReference>
<dbReference type="Proteomes" id="UP000230069">
    <property type="component" value="Unassembled WGS sequence"/>
</dbReference>
<feature type="transmembrane region" description="Helical" evidence="13">
    <location>
        <begin position="586"/>
        <end position="608"/>
    </location>
</feature>
<evidence type="ECO:0000256" key="9">
    <source>
        <dbReference type="ARBA" id="ARBA00023065"/>
    </source>
</evidence>
<evidence type="ECO:0000256" key="10">
    <source>
        <dbReference type="ARBA" id="ARBA00023136"/>
    </source>
</evidence>
<feature type="transmembrane region" description="Helical" evidence="13">
    <location>
        <begin position="60"/>
        <end position="77"/>
    </location>
</feature>
<dbReference type="InterPro" id="IPR013121">
    <property type="entry name" value="Fe_red_NAD-bd_6"/>
</dbReference>
<keyword evidence="5" id="KW-0479">Metal-binding</keyword>
<reference evidence="15 16" key="1">
    <citation type="submission" date="2017-09" db="EMBL/GenBank/DDBJ databases">
        <title>WGS assembly of Aquilegia coerulea Goldsmith.</title>
        <authorList>
            <person name="Hodges S."/>
            <person name="Kramer E."/>
            <person name="Nordborg M."/>
            <person name="Tomkins J."/>
            <person name="Borevitz J."/>
            <person name="Derieg N."/>
            <person name="Yan J."/>
            <person name="Mihaltcheva S."/>
            <person name="Hayes R.D."/>
            <person name="Rokhsar D."/>
        </authorList>
    </citation>
    <scope>NUCLEOTIDE SEQUENCE [LARGE SCALE GENOMIC DNA]</scope>
    <source>
        <strain evidence="16">cv. Goldsmith</strain>
    </source>
</reference>
<evidence type="ECO:0000256" key="11">
    <source>
        <dbReference type="ARBA" id="ARBA00050970"/>
    </source>
</evidence>
<accession>A0A2G5E0E6</accession>
<protein>
    <recommendedName>
        <fullName evidence="12">ferric-chelate reductase (NADH)</fullName>
        <ecNumber evidence="12">1.16.1.7</ecNumber>
    </recommendedName>
</protein>
<keyword evidence="8" id="KW-0408">Iron</keyword>
<evidence type="ECO:0000313" key="16">
    <source>
        <dbReference type="Proteomes" id="UP000230069"/>
    </source>
</evidence>
<dbReference type="Pfam" id="PF08030">
    <property type="entry name" value="NAD_binding_6"/>
    <property type="match status" value="1"/>
</dbReference>
<gene>
    <name evidence="15" type="ORF">AQUCO_01300242v1</name>
</gene>
<evidence type="ECO:0000256" key="5">
    <source>
        <dbReference type="ARBA" id="ARBA00022723"/>
    </source>
</evidence>
<evidence type="ECO:0000256" key="6">
    <source>
        <dbReference type="ARBA" id="ARBA00022989"/>
    </source>
</evidence>
<proteinExistence type="inferred from homology"/>
<evidence type="ECO:0000256" key="8">
    <source>
        <dbReference type="ARBA" id="ARBA00023004"/>
    </source>
</evidence>
<evidence type="ECO:0000256" key="2">
    <source>
        <dbReference type="ARBA" id="ARBA00006278"/>
    </source>
</evidence>
<name>A0A2G5E0E6_AQUCA</name>
<feature type="transmembrane region" description="Helical" evidence="13">
    <location>
        <begin position="211"/>
        <end position="234"/>
    </location>
</feature>
<evidence type="ECO:0000256" key="4">
    <source>
        <dbReference type="ARBA" id="ARBA00022692"/>
    </source>
</evidence>
<evidence type="ECO:0000313" key="15">
    <source>
        <dbReference type="EMBL" id="PIA49253.1"/>
    </source>
</evidence>
<keyword evidence="4 13" id="KW-0812">Transmembrane</keyword>
<evidence type="ECO:0000256" key="13">
    <source>
        <dbReference type="SAM" id="Phobius"/>
    </source>
</evidence>
<dbReference type="SUPFAM" id="SSF52343">
    <property type="entry name" value="Ferredoxin reductase-like, C-terminal NADP-linked domain"/>
    <property type="match status" value="1"/>
</dbReference>
<dbReference type="Pfam" id="PF08022">
    <property type="entry name" value="FAD_binding_8"/>
    <property type="match status" value="1"/>
</dbReference>
<evidence type="ECO:0000256" key="1">
    <source>
        <dbReference type="ARBA" id="ARBA00004141"/>
    </source>
</evidence>
<comment type="catalytic activity">
    <reaction evidence="11">
        <text>2 a Fe(II)-siderophore + NAD(+) + H(+) = 2 a Fe(III)-siderophore + NADH</text>
        <dbReference type="Rhea" id="RHEA:15061"/>
        <dbReference type="Rhea" id="RHEA-COMP:11342"/>
        <dbReference type="Rhea" id="RHEA-COMP:11344"/>
        <dbReference type="ChEBI" id="CHEBI:15378"/>
        <dbReference type="ChEBI" id="CHEBI:29033"/>
        <dbReference type="ChEBI" id="CHEBI:29034"/>
        <dbReference type="ChEBI" id="CHEBI:57540"/>
        <dbReference type="ChEBI" id="CHEBI:57945"/>
        <dbReference type="EC" id="1.16.1.7"/>
    </reaction>
</comment>
<dbReference type="PROSITE" id="PS51384">
    <property type="entry name" value="FAD_FR"/>
    <property type="match status" value="1"/>
</dbReference>
<dbReference type="InterPro" id="IPR013112">
    <property type="entry name" value="FAD-bd_8"/>
</dbReference>
<keyword evidence="9" id="KW-0406">Ion transport</keyword>
<dbReference type="InterPro" id="IPR039261">
    <property type="entry name" value="FNR_nucleotide-bd"/>
</dbReference>
<keyword evidence="3" id="KW-0813">Transport</keyword>
<dbReference type="SFLD" id="SFLDS00052">
    <property type="entry name" value="Ferric_Reductase_Domain"/>
    <property type="match status" value="1"/>
</dbReference>
<dbReference type="SFLD" id="SFLDG01168">
    <property type="entry name" value="Ferric_reductase_subgroup_(FRE"/>
    <property type="match status" value="1"/>
</dbReference>
<dbReference type="GO" id="GO:0005886">
    <property type="term" value="C:plasma membrane"/>
    <property type="evidence" value="ECO:0007669"/>
    <property type="project" value="TreeGrafter"/>
</dbReference>
<comment type="subcellular location">
    <subcellularLocation>
        <location evidence="1">Membrane</location>
        <topology evidence="1">Multi-pass membrane protein</topology>
    </subcellularLocation>
</comment>
<dbReference type="GO" id="GO:0140618">
    <property type="term" value="F:ferric-chelate reductase (NADH) activity"/>
    <property type="evidence" value="ECO:0007669"/>
    <property type="project" value="UniProtKB-EC"/>
</dbReference>
<dbReference type="PANTHER" id="PTHR11972:SF41">
    <property type="entry name" value="FERRIC REDUCTION OXIDASE 2"/>
    <property type="match status" value="1"/>
</dbReference>
<evidence type="ECO:0000256" key="3">
    <source>
        <dbReference type="ARBA" id="ARBA00022448"/>
    </source>
</evidence>
<keyword evidence="6 13" id="KW-1133">Transmembrane helix</keyword>
<feature type="transmembrane region" description="Helical" evidence="13">
    <location>
        <begin position="7"/>
        <end position="26"/>
    </location>
</feature>
<sequence length="713" mass="80614">MKKMIRGAIKLLLFVVFVGIMFLWIMTPTKTHRNIWRPKIQAKVNNTTYFGTQGATILEYAFPMLFLAALGCVYLHLGKNPDDNQTESANEKKGRLSVWKGPALVKGPLGVVSWIELAFFAMFLALVIWSFGNYLYVGFSTMNTPHMHGNMGHPVEVRIEEGWQKRLKTAAFRLGLVGNLCFVFLFFPVARGSSILPLFGLTSESSIKYHVWLGHMALALFAAHSLGYIVYWVATEQFSEMIEWKKYGISNVAGEIAMLAGLAMWATTFPQIRRKSFELFFYTHYLYIVFVVFFVLHVGISYTYMMLPNLFLFMIDRYLRFLQSRKNVRLLSTRLLPCETVELNFSKSPGLQYSTTSILFINVPSISKLQWHPFTISSNSNLEPEKLSIIIKKEGSWSQKLYQILSTSSEQRLNMAVEGPYGPSSSNHLLRHDTLVMVSGGSGITPFFSIIREIIFLSTTMNRKTPKIILVSAFKNSADLTMLDLLLPITGSPSDISRVQLQIEAYVTREKQQNMDNNKNLIQTIWFKPNVSDQPISAILGSNYWLWLGVIISCSFIIYLILMGIITRYYIYPIDHNTNQMFPSASRNVICMLLICISIGITASAVVFKNKNRNAMEAKQIQNMDAPSPTTSPGSWFHNADKELESLPQQSLVEATNLLYGSRPDLKKILFEVEGSSVGALVSGPKQMRHDVATICASGLADNLHFESISFSW</sequence>
<dbReference type="Gene3D" id="3.40.50.80">
    <property type="entry name" value="Nucleotide-binding domain of ferredoxin-NADP reductase (FNR) module"/>
    <property type="match status" value="1"/>
</dbReference>
<keyword evidence="10 13" id="KW-0472">Membrane</keyword>
<feature type="transmembrane region" description="Helical" evidence="13">
    <location>
        <begin position="246"/>
        <end position="267"/>
    </location>
</feature>
<evidence type="ECO:0000256" key="7">
    <source>
        <dbReference type="ARBA" id="ARBA00023002"/>
    </source>
</evidence>
<dbReference type="InterPro" id="IPR017927">
    <property type="entry name" value="FAD-bd_FR_type"/>
</dbReference>
<keyword evidence="16" id="KW-1185">Reference proteome</keyword>
<dbReference type="InParanoid" id="A0A2G5E0E6"/>
<evidence type="ECO:0000256" key="12">
    <source>
        <dbReference type="ARBA" id="ARBA00066905"/>
    </source>
</evidence>